<feature type="transmembrane region" description="Helical" evidence="2">
    <location>
        <begin position="26"/>
        <end position="44"/>
    </location>
</feature>
<comment type="caution">
    <text evidence="3">The sequence shown here is derived from an EMBL/GenBank/DDBJ whole genome shotgun (WGS) entry which is preliminary data.</text>
</comment>
<gene>
    <name evidence="3" type="ORF">P3X46_001537</name>
</gene>
<keyword evidence="2" id="KW-1133">Transmembrane helix</keyword>
<dbReference type="EMBL" id="JARPOI010000001">
    <property type="protein sequence ID" value="KAJ9190321.1"/>
    <property type="molecule type" value="Genomic_DNA"/>
</dbReference>
<evidence type="ECO:0000313" key="3">
    <source>
        <dbReference type="EMBL" id="KAJ9190321.1"/>
    </source>
</evidence>
<feature type="region of interest" description="Disordered" evidence="1">
    <location>
        <begin position="49"/>
        <end position="75"/>
    </location>
</feature>
<dbReference type="PANTHER" id="PTHR34364:SF1">
    <property type="entry name" value="WAS_WASL-INTERACTING FAMILY PROTEIN"/>
    <property type="match status" value="1"/>
</dbReference>
<dbReference type="PANTHER" id="PTHR34364">
    <property type="entry name" value="WAS/WASL-INTERACTING FAMILY PROTEIN"/>
    <property type="match status" value="1"/>
</dbReference>
<evidence type="ECO:0000256" key="1">
    <source>
        <dbReference type="SAM" id="MobiDB-lite"/>
    </source>
</evidence>
<keyword evidence="2" id="KW-0812">Transmembrane</keyword>
<evidence type="ECO:0000256" key="2">
    <source>
        <dbReference type="SAM" id="Phobius"/>
    </source>
</evidence>
<keyword evidence="4" id="KW-1185">Reference proteome</keyword>
<dbReference type="Proteomes" id="UP001174677">
    <property type="component" value="Chromosome 1"/>
</dbReference>
<keyword evidence="2" id="KW-0472">Membrane</keyword>
<proteinExistence type="predicted"/>
<organism evidence="3 4">
    <name type="scientific">Hevea brasiliensis</name>
    <name type="common">Para rubber tree</name>
    <name type="synonym">Siphonia brasiliensis</name>
    <dbReference type="NCBI Taxonomy" id="3981"/>
    <lineage>
        <taxon>Eukaryota</taxon>
        <taxon>Viridiplantae</taxon>
        <taxon>Streptophyta</taxon>
        <taxon>Embryophyta</taxon>
        <taxon>Tracheophyta</taxon>
        <taxon>Spermatophyta</taxon>
        <taxon>Magnoliopsida</taxon>
        <taxon>eudicotyledons</taxon>
        <taxon>Gunneridae</taxon>
        <taxon>Pentapetalae</taxon>
        <taxon>rosids</taxon>
        <taxon>fabids</taxon>
        <taxon>Malpighiales</taxon>
        <taxon>Euphorbiaceae</taxon>
        <taxon>Crotonoideae</taxon>
        <taxon>Micrandreae</taxon>
        <taxon>Hevea</taxon>
    </lineage>
</organism>
<reference evidence="3" key="1">
    <citation type="journal article" date="2023" name="Plant Biotechnol. J.">
        <title>Chromosome-level wild Hevea brasiliensis genome provides new tools for genomic-assisted breeding and valuable loci to elevate rubber yield.</title>
        <authorList>
            <person name="Cheng H."/>
            <person name="Song X."/>
            <person name="Hu Y."/>
            <person name="Wu T."/>
            <person name="Yang Q."/>
            <person name="An Z."/>
            <person name="Feng S."/>
            <person name="Deng Z."/>
            <person name="Wu W."/>
            <person name="Zeng X."/>
            <person name="Tu M."/>
            <person name="Wang X."/>
            <person name="Huang H."/>
        </authorList>
    </citation>
    <scope>NUCLEOTIDE SEQUENCE</scope>
    <source>
        <strain evidence="3">MT/VB/25A 57/8</strain>
    </source>
</reference>
<evidence type="ECO:0000313" key="4">
    <source>
        <dbReference type="Proteomes" id="UP001174677"/>
    </source>
</evidence>
<protein>
    <submittedName>
        <fullName evidence="3">Uncharacterized protein</fullName>
    </submittedName>
</protein>
<name>A0ABQ9NCV6_HEVBR</name>
<accession>A0ABQ9NCV6</accession>
<sequence length="139" mass="15975">MASQSTAPHPPPPQPPKESFSRRYKFLWPLLLTVNLTVGAYLFMRTKKKDTDLEEEVATNVSTPPTASPLPEKPISLPTIAEPVKLHEPIPENQQRELYKWILEEKRKVKPKDPQEKRRVDEDKAILKQFIQAKSIPSI</sequence>